<proteinExistence type="predicted"/>
<dbReference type="Proteomes" id="UP000177281">
    <property type="component" value="Unassembled WGS sequence"/>
</dbReference>
<protein>
    <submittedName>
        <fullName evidence="1">Uncharacterized protein</fullName>
    </submittedName>
</protein>
<accession>A0A1F5Q2V2</accession>
<comment type="caution">
    <text evidence="1">The sequence shown here is derived from an EMBL/GenBank/DDBJ whole genome shotgun (WGS) entry which is preliminary data.</text>
</comment>
<dbReference type="AlphaFoldDB" id="A0A1F5Q2V2"/>
<dbReference type="EMBL" id="MFFB01000003">
    <property type="protein sequence ID" value="OGE96458.1"/>
    <property type="molecule type" value="Genomic_DNA"/>
</dbReference>
<evidence type="ECO:0000313" key="2">
    <source>
        <dbReference type="Proteomes" id="UP000177281"/>
    </source>
</evidence>
<gene>
    <name evidence="1" type="ORF">A3B10_01615</name>
</gene>
<organism evidence="1 2">
    <name type="scientific">Candidatus Doudnabacteria bacterium RIFCSPLOWO2_01_FULL_44_21</name>
    <dbReference type="NCBI Taxonomy" id="1817841"/>
    <lineage>
        <taxon>Bacteria</taxon>
        <taxon>Candidatus Doudnaibacteriota</taxon>
    </lineage>
</organism>
<name>A0A1F5Q2V2_9BACT</name>
<reference evidence="1 2" key="1">
    <citation type="journal article" date="2016" name="Nat. Commun.">
        <title>Thousands of microbial genomes shed light on interconnected biogeochemical processes in an aquifer system.</title>
        <authorList>
            <person name="Anantharaman K."/>
            <person name="Brown C.T."/>
            <person name="Hug L.A."/>
            <person name="Sharon I."/>
            <person name="Castelle C.J."/>
            <person name="Probst A.J."/>
            <person name="Thomas B.C."/>
            <person name="Singh A."/>
            <person name="Wilkins M.J."/>
            <person name="Karaoz U."/>
            <person name="Brodie E.L."/>
            <person name="Williams K.H."/>
            <person name="Hubbard S.S."/>
            <person name="Banfield J.F."/>
        </authorList>
    </citation>
    <scope>NUCLEOTIDE SEQUENCE [LARGE SCALE GENOMIC DNA]</scope>
</reference>
<sequence length="169" mass="18567">MRFWLVILVLALALVGICYGIWSLTLPGPSSTKELAMYSTPEHLAAVAKAKAVAQEIAAGNCKIVSGEDKLKVMTITFQCGSATETLSLGFQHLRYPVWRRLFELQPGALVKFVYEPTGWNEADVSAPENDELPAYYLTPVLKMAEPTRGSVVSLFSDIISLCRSILRS</sequence>
<dbReference type="STRING" id="1817841.A3B10_01615"/>
<evidence type="ECO:0000313" key="1">
    <source>
        <dbReference type="EMBL" id="OGE96458.1"/>
    </source>
</evidence>